<comment type="caution">
    <text evidence="1">The sequence shown here is derived from an EMBL/GenBank/DDBJ whole genome shotgun (WGS) entry which is preliminary data.</text>
</comment>
<evidence type="ECO:0000313" key="2">
    <source>
        <dbReference type="Proteomes" id="UP000681027"/>
    </source>
</evidence>
<sequence>MTRRVVETNGISLDRERLQVIVIYEEGISKQDIRKENPFSKKHSVLYNASGAYEFKGLAN</sequence>
<dbReference type="Proteomes" id="UP000681027">
    <property type="component" value="Unassembled WGS sequence"/>
</dbReference>
<accession>A0ABS5NVC6</accession>
<gene>
    <name evidence="1" type="ORF">KHA94_16405</name>
</gene>
<dbReference type="RefSeq" id="WP_213103181.1">
    <property type="nucleotide sequence ID" value="NZ_JAGYPM010000003.1"/>
</dbReference>
<organism evidence="1 2">
    <name type="scientific">Cytobacillus citreus</name>
    <dbReference type="NCBI Taxonomy" id="2833586"/>
    <lineage>
        <taxon>Bacteria</taxon>
        <taxon>Bacillati</taxon>
        <taxon>Bacillota</taxon>
        <taxon>Bacilli</taxon>
        <taxon>Bacillales</taxon>
        <taxon>Bacillaceae</taxon>
        <taxon>Cytobacillus</taxon>
    </lineage>
</organism>
<dbReference type="EMBL" id="JAGYPM010000003">
    <property type="protein sequence ID" value="MBS4191773.1"/>
    <property type="molecule type" value="Genomic_DNA"/>
</dbReference>
<evidence type="ECO:0000313" key="1">
    <source>
        <dbReference type="EMBL" id="MBS4191773.1"/>
    </source>
</evidence>
<name>A0ABS5NVC6_9BACI</name>
<reference evidence="1 2" key="1">
    <citation type="submission" date="2021-05" db="EMBL/GenBank/DDBJ databases">
        <title>Novel Bacillus species.</title>
        <authorList>
            <person name="Liu G."/>
        </authorList>
    </citation>
    <scope>NUCLEOTIDE SEQUENCE [LARGE SCALE GENOMIC DNA]</scope>
    <source>
        <strain evidence="1 2">FJAT-49705</strain>
    </source>
</reference>
<protein>
    <submittedName>
        <fullName evidence="1">Uncharacterized protein</fullName>
    </submittedName>
</protein>
<proteinExistence type="predicted"/>
<keyword evidence="2" id="KW-1185">Reference proteome</keyword>